<gene>
    <name evidence="2" type="ORF">H480_20090</name>
</gene>
<keyword evidence="3" id="KW-1185">Reference proteome</keyword>
<proteinExistence type="predicted"/>
<evidence type="ECO:0000313" key="2">
    <source>
        <dbReference type="EMBL" id="EOD66741.1"/>
    </source>
</evidence>
<dbReference type="InterPro" id="IPR024983">
    <property type="entry name" value="CHAT_dom"/>
</dbReference>
<protein>
    <recommendedName>
        <fullName evidence="1">CHAT domain-containing protein</fullName>
    </recommendedName>
</protein>
<dbReference type="AlphaFoldDB" id="R1I2H3"/>
<sequence>LFRSLADGEAEAALRAIELGRGLALHAATSTLEVPELLRDLGHPDLAEAWAGHTREDRPVAGPESVTAGNLRHRVLEVLRGTPAGTRLFAAPSTADVAEGLAGHGIDALVYVVPGADRSPGRLIGVDRDGRPITCELPNLVVRPGGPLAAFAAAAQDDAGTWRAALEALCDWAGTTVLAPLLDVVGRGSRVVLVPLGGLGVVSWPAARLGESRFGCTELVLSTAASARQFLDCLRRSPQPLDRDPVLVTDPQGNLGFAAEEALVLHDVFYPGARLLGDLRGFEPGDDGPPLPEARPATPAAFLAHVPGAGTAGASLLHLCCHAEVGAAAEASRLRLTEDLPIETVLRHAVRREPDAPGGTVVLTSCSSDLTAADHDEALTLATAFLAAGAVTVIGSRWNTDDRGTAILMFAVHHFLVRDGLRPAEALRAAQLWMLDPARDRLEGMPEAMIGDLTLPGTTGIPVWGAFAHHGR</sequence>
<dbReference type="OrthoDB" id="4149784at2"/>
<accession>R1I2H3</accession>
<organism evidence="2 3">
    <name type="scientific">Amycolatopsis vancoresmycina DSM 44592</name>
    <dbReference type="NCBI Taxonomy" id="1292037"/>
    <lineage>
        <taxon>Bacteria</taxon>
        <taxon>Bacillati</taxon>
        <taxon>Actinomycetota</taxon>
        <taxon>Actinomycetes</taxon>
        <taxon>Pseudonocardiales</taxon>
        <taxon>Pseudonocardiaceae</taxon>
        <taxon>Amycolatopsis</taxon>
    </lineage>
</organism>
<dbReference type="Pfam" id="PF12770">
    <property type="entry name" value="CHAT"/>
    <property type="match status" value="1"/>
</dbReference>
<name>R1I2H3_9PSEU</name>
<dbReference type="EMBL" id="AOUO01000279">
    <property type="protein sequence ID" value="EOD66741.1"/>
    <property type="molecule type" value="Genomic_DNA"/>
</dbReference>
<dbReference type="Proteomes" id="UP000014139">
    <property type="component" value="Unassembled WGS sequence"/>
</dbReference>
<feature type="domain" description="CHAT" evidence="1">
    <location>
        <begin position="169"/>
        <end position="471"/>
    </location>
</feature>
<dbReference type="PATRIC" id="fig|1292037.4.peg.3817"/>
<feature type="non-terminal residue" evidence="2">
    <location>
        <position position="1"/>
    </location>
</feature>
<evidence type="ECO:0000313" key="3">
    <source>
        <dbReference type="Proteomes" id="UP000014139"/>
    </source>
</evidence>
<evidence type="ECO:0000259" key="1">
    <source>
        <dbReference type="Pfam" id="PF12770"/>
    </source>
</evidence>
<reference evidence="2 3" key="1">
    <citation type="submission" date="2013-02" db="EMBL/GenBank/DDBJ databases">
        <title>Draft genome sequence of Amycolatopsis vancoresmycina strain DSM 44592T.</title>
        <authorList>
            <person name="Kumar S."/>
            <person name="Kaur N."/>
            <person name="Kaur C."/>
            <person name="Raghava G.P.S."/>
            <person name="Mayilraj S."/>
        </authorList>
    </citation>
    <scope>NUCLEOTIDE SEQUENCE [LARGE SCALE GENOMIC DNA]</scope>
    <source>
        <strain evidence="2 3">DSM 44592</strain>
    </source>
</reference>
<comment type="caution">
    <text evidence="2">The sequence shown here is derived from an EMBL/GenBank/DDBJ whole genome shotgun (WGS) entry which is preliminary data.</text>
</comment>
<dbReference type="RefSeq" id="WP_003089020.1">
    <property type="nucleotide sequence ID" value="NZ_AOUO01000279.1"/>
</dbReference>
<dbReference type="eggNOG" id="COG4995">
    <property type="taxonomic scope" value="Bacteria"/>
</dbReference>